<dbReference type="AlphaFoldDB" id="A0A382MCH2"/>
<accession>A0A382MCH2</accession>
<evidence type="ECO:0000313" key="1">
    <source>
        <dbReference type="EMBL" id="SVC46506.1"/>
    </source>
</evidence>
<name>A0A382MCH2_9ZZZZ</name>
<reference evidence="1" key="1">
    <citation type="submission" date="2018-05" db="EMBL/GenBank/DDBJ databases">
        <authorList>
            <person name="Lanie J.A."/>
            <person name="Ng W.-L."/>
            <person name="Kazmierczak K.M."/>
            <person name="Andrzejewski T.M."/>
            <person name="Davidsen T.M."/>
            <person name="Wayne K.J."/>
            <person name="Tettelin H."/>
            <person name="Glass J.I."/>
            <person name="Rusch D."/>
            <person name="Podicherti R."/>
            <person name="Tsui H.-C.T."/>
            <person name="Winkler M.E."/>
        </authorList>
    </citation>
    <scope>NUCLEOTIDE SEQUENCE</scope>
</reference>
<feature type="non-terminal residue" evidence="1">
    <location>
        <position position="1"/>
    </location>
</feature>
<proteinExistence type="predicted"/>
<sequence>VISNADFAYFIMSTPLDDKCCARTVGVILAGNVRIENEHRHVEFVPCLSDKDCRRTATCALPSLESNVRYPRDQHWASAE</sequence>
<protein>
    <submittedName>
        <fullName evidence="1">Uncharacterized protein</fullName>
    </submittedName>
</protein>
<gene>
    <name evidence="1" type="ORF">METZ01_LOCUS299360</name>
</gene>
<organism evidence="1">
    <name type="scientific">marine metagenome</name>
    <dbReference type="NCBI Taxonomy" id="408172"/>
    <lineage>
        <taxon>unclassified sequences</taxon>
        <taxon>metagenomes</taxon>
        <taxon>ecological metagenomes</taxon>
    </lineage>
</organism>
<dbReference type="EMBL" id="UINC01092701">
    <property type="protein sequence ID" value="SVC46506.1"/>
    <property type="molecule type" value="Genomic_DNA"/>
</dbReference>